<evidence type="ECO:0000313" key="2">
    <source>
        <dbReference type="EMBL" id="MEJ8811009.1"/>
    </source>
</evidence>
<dbReference type="InterPro" id="IPR046163">
    <property type="entry name" value="DUF6165"/>
</dbReference>
<evidence type="ECO:0000256" key="1">
    <source>
        <dbReference type="SAM" id="Coils"/>
    </source>
</evidence>
<feature type="coiled-coil region" evidence="1">
    <location>
        <begin position="61"/>
        <end position="88"/>
    </location>
</feature>
<name>A0ABU8VDQ5_9BURK</name>
<dbReference type="Proteomes" id="UP001365846">
    <property type="component" value="Unassembled WGS sequence"/>
</dbReference>
<comment type="caution">
    <text evidence="2">The sequence shown here is derived from an EMBL/GenBank/DDBJ whole genome shotgun (WGS) entry which is preliminary data.</text>
</comment>
<dbReference type="Pfam" id="PF19662">
    <property type="entry name" value="DUF6165"/>
    <property type="match status" value="1"/>
</dbReference>
<keyword evidence="1" id="KW-0175">Coiled coil</keyword>
<reference evidence="2 3" key="1">
    <citation type="submission" date="2024-03" db="EMBL/GenBank/DDBJ databases">
        <title>Novel species of the genus Variovorax.</title>
        <authorList>
            <person name="Liu Q."/>
            <person name="Xin Y.-H."/>
        </authorList>
    </citation>
    <scope>NUCLEOTIDE SEQUENCE [LARGE SCALE GENOMIC DNA]</scope>
    <source>
        <strain evidence="2 3">KACC 18899</strain>
    </source>
</reference>
<gene>
    <name evidence="2" type="ORF">WKW77_08005</name>
</gene>
<accession>A0ABU8VDQ5</accession>
<sequence length="131" mass="15013">MHAPVMVPVSPGELFDKKTILEIKRERVTDESKLVFVRRELELLSRATAEVLETSSEAAAIEQVQAELLAVNKQLWDIENEVRHAERESRFDAKFIEAARQVYLTNDRRAALKHRINALLGSPLDEVKEHL</sequence>
<dbReference type="RefSeq" id="WP_340356327.1">
    <property type="nucleotide sequence ID" value="NZ_JBBKZU010000003.1"/>
</dbReference>
<protein>
    <submittedName>
        <fullName evidence="2">DUF6165 family protein</fullName>
    </submittedName>
</protein>
<keyword evidence="3" id="KW-1185">Reference proteome</keyword>
<evidence type="ECO:0000313" key="3">
    <source>
        <dbReference type="Proteomes" id="UP001365846"/>
    </source>
</evidence>
<proteinExistence type="predicted"/>
<organism evidence="2 3">
    <name type="scientific">Variovorax ureilyticus</name>
    <dbReference type="NCBI Taxonomy" id="1836198"/>
    <lineage>
        <taxon>Bacteria</taxon>
        <taxon>Pseudomonadati</taxon>
        <taxon>Pseudomonadota</taxon>
        <taxon>Betaproteobacteria</taxon>
        <taxon>Burkholderiales</taxon>
        <taxon>Comamonadaceae</taxon>
        <taxon>Variovorax</taxon>
    </lineage>
</organism>
<dbReference type="EMBL" id="JBBKZU010000003">
    <property type="protein sequence ID" value="MEJ8811009.1"/>
    <property type="molecule type" value="Genomic_DNA"/>
</dbReference>